<dbReference type="KEGG" id="plm:Plim_0942"/>
<keyword evidence="2" id="KW-1185">Reference proteome</keyword>
<reference evidence="1 2" key="1">
    <citation type="journal article" date="2010" name="Stand. Genomic Sci.">
        <title>Complete genome sequence of Planctomyces limnophilus type strain (Mu 290).</title>
        <authorList>
            <person name="Labutti K."/>
            <person name="Sikorski J."/>
            <person name="Schneider S."/>
            <person name="Nolan M."/>
            <person name="Lucas S."/>
            <person name="Glavina Del Rio T."/>
            <person name="Tice H."/>
            <person name="Cheng J.F."/>
            <person name="Goodwin L."/>
            <person name="Pitluck S."/>
            <person name="Liolios K."/>
            <person name="Ivanova N."/>
            <person name="Mavromatis K."/>
            <person name="Mikhailova N."/>
            <person name="Pati A."/>
            <person name="Chen A."/>
            <person name="Palaniappan K."/>
            <person name="Land M."/>
            <person name="Hauser L."/>
            <person name="Chang Y.J."/>
            <person name="Jeffries C.D."/>
            <person name="Tindall B.J."/>
            <person name="Rohde M."/>
            <person name="Goker M."/>
            <person name="Woyke T."/>
            <person name="Bristow J."/>
            <person name="Eisen J.A."/>
            <person name="Markowitz V."/>
            <person name="Hugenholtz P."/>
            <person name="Kyrpides N.C."/>
            <person name="Klenk H.P."/>
            <person name="Lapidus A."/>
        </authorList>
    </citation>
    <scope>NUCLEOTIDE SEQUENCE [LARGE SCALE GENOMIC DNA]</scope>
    <source>
        <strain evidence="2">ATCC 43296 / DSM 3776 / IFAM 1008 / 290</strain>
    </source>
</reference>
<dbReference type="AlphaFoldDB" id="D5ST18"/>
<name>D5ST18_PLAL2</name>
<evidence type="ECO:0000313" key="1">
    <source>
        <dbReference type="EMBL" id="ADG66786.1"/>
    </source>
</evidence>
<gene>
    <name evidence="1" type="ordered locus">Plim_0942</name>
</gene>
<proteinExistence type="predicted"/>
<accession>D5ST18</accession>
<organism evidence="1 2">
    <name type="scientific">Planctopirus limnophila (strain ATCC 43296 / DSM 3776 / IFAM 1008 / Mu 290)</name>
    <name type="common">Planctomyces limnophilus</name>
    <dbReference type="NCBI Taxonomy" id="521674"/>
    <lineage>
        <taxon>Bacteria</taxon>
        <taxon>Pseudomonadati</taxon>
        <taxon>Planctomycetota</taxon>
        <taxon>Planctomycetia</taxon>
        <taxon>Planctomycetales</taxon>
        <taxon>Planctomycetaceae</taxon>
        <taxon>Planctopirus</taxon>
    </lineage>
</organism>
<evidence type="ECO:0000313" key="2">
    <source>
        <dbReference type="Proteomes" id="UP000002220"/>
    </source>
</evidence>
<protein>
    <submittedName>
        <fullName evidence="1">Uncharacterized protein</fullName>
    </submittedName>
</protein>
<dbReference type="EMBL" id="CP001744">
    <property type="protein sequence ID" value="ADG66786.1"/>
    <property type="molecule type" value="Genomic_DNA"/>
</dbReference>
<dbReference type="HOGENOM" id="CLU_2667910_0_0_0"/>
<sequence length="75" mass="8302">MPVVTQTCKATFGPPCQELFDCSPESLGKRRERASLPIGDKESDRWWCAEDGPHSGPYSLIFTDHAADESCSVWA</sequence>
<dbReference type="Proteomes" id="UP000002220">
    <property type="component" value="Chromosome"/>
</dbReference>